<dbReference type="Gene3D" id="1.10.10.690">
    <property type="entry name" value="YidB-like"/>
    <property type="match status" value="1"/>
</dbReference>
<evidence type="ECO:0000313" key="2">
    <source>
        <dbReference type="EMBL" id="MCM2576562.1"/>
    </source>
</evidence>
<reference evidence="2" key="1">
    <citation type="journal article" date="2023" name="Int. J. Syst. Evol. Microbiol.">
        <title>Streptomyces meridianus sp. nov. isolated from brackish water of the Tagus estuary in Alcochete, Portugal.</title>
        <authorList>
            <person name="Santos J.D.N."/>
            <person name="Klimek D."/>
            <person name="Calusinska M."/>
            <person name="Lobo Da Cunha A."/>
            <person name="Catita J."/>
            <person name="Goncalves H."/>
            <person name="Gonzalez I."/>
            <person name="Reyes F."/>
            <person name="Lage O.M."/>
        </authorList>
    </citation>
    <scope>NUCLEOTIDE SEQUENCE</scope>
    <source>
        <strain evidence="2">MTZ3.1</strain>
    </source>
</reference>
<gene>
    <name evidence="2" type="ORF">M1E25_04190</name>
</gene>
<proteinExistence type="predicted"/>
<comment type="caution">
    <text evidence="2">The sequence shown here is derived from an EMBL/GenBank/DDBJ whole genome shotgun (WGS) entry which is preliminary data.</text>
</comment>
<dbReference type="Pfam" id="PF20159">
    <property type="entry name" value="YidB"/>
    <property type="match status" value="1"/>
</dbReference>
<dbReference type="RefSeq" id="WP_251409731.1">
    <property type="nucleotide sequence ID" value="NZ_JAMQGM010000009.1"/>
</dbReference>
<name>A0ABT0X1Y5_9ACTN</name>
<dbReference type="InterPro" id="IPR045372">
    <property type="entry name" value="YidB"/>
</dbReference>
<keyword evidence="3" id="KW-1185">Reference proteome</keyword>
<dbReference type="Proteomes" id="UP001167160">
    <property type="component" value="Unassembled WGS sequence"/>
</dbReference>
<dbReference type="SUPFAM" id="SSF140804">
    <property type="entry name" value="YidB-like"/>
    <property type="match status" value="1"/>
</dbReference>
<dbReference type="InterPro" id="IPR027405">
    <property type="entry name" value="YidB-like"/>
</dbReference>
<evidence type="ECO:0000313" key="3">
    <source>
        <dbReference type="Proteomes" id="UP001167160"/>
    </source>
</evidence>
<organism evidence="2 3">
    <name type="scientific">Streptomyces meridianus</name>
    <dbReference type="NCBI Taxonomy" id="2938945"/>
    <lineage>
        <taxon>Bacteria</taxon>
        <taxon>Bacillati</taxon>
        <taxon>Actinomycetota</taxon>
        <taxon>Actinomycetes</taxon>
        <taxon>Kitasatosporales</taxon>
        <taxon>Streptomycetaceae</taxon>
        <taxon>Streptomyces</taxon>
    </lineage>
</organism>
<sequence length="137" mass="13757">MAGKDLGNLLGGLLGGQSAGGGNIVGSLLGALGRSGGAGSGNPLEGLLRSLSAGGLGEQAQSWIGTGRNQPVTGEDLIDALPPDVLLEVAHREGVGPHEAAERLADVLPRTVDELTPRGRLPQSGSLDEVIKQQQLG</sequence>
<protein>
    <submittedName>
        <fullName evidence="2">YidB family protein</fullName>
    </submittedName>
</protein>
<dbReference type="EMBL" id="JAMQGM010000009">
    <property type="protein sequence ID" value="MCM2576562.1"/>
    <property type="molecule type" value="Genomic_DNA"/>
</dbReference>
<evidence type="ECO:0000256" key="1">
    <source>
        <dbReference type="SAM" id="MobiDB-lite"/>
    </source>
</evidence>
<accession>A0ABT0X1Y5</accession>
<feature type="region of interest" description="Disordered" evidence="1">
    <location>
        <begin position="114"/>
        <end position="137"/>
    </location>
</feature>